<evidence type="ECO:0000313" key="3">
    <source>
        <dbReference type="Proteomes" id="UP000196710"/>
    </source>
</evidence>
<reference evidence="1" key="1">
    <citation type="journal article" date="2017" name="Genome Announc.">
        <title>High-Quality Whole-Genome Sequences of the Oligo-Mouse-Microbiota Bacterial Community.</title>
        <authorList>
            <person name="Garzetti D."/>
            <person name="Brugiroux S."/>
            <person name="Bunk B."/>
            <person name="Pukall R."/>
            <person name="McCoy K.D."/>
            <person name="Macpherson A.J."/>
            <person name="Stecher B."/>
        </authorList>
    </citation>
    <scope>NUCLEOTIDE SEQUENCE</scope>
    <source>
        <strain evidence="1">KB18</strain>
    </source>
</reference>
<dbReference type="Proteomes" id="UP000596035">
    <property type="component" value="Chromosome"/>
</dbReference>
<dbReference type="InterPro" id="IPR010106">
    <property type="entry name" value="RpnA"/>
</dbReference>
<gene>
    <name evidence="1" type="ORF">ADH66_10510</name>
    <name evidence="2" type="ORF">I5Q82_00830</name>
</gene>
<sequence>MAIKPFHELTLADDFMFGEVMRRPENAKPFLEALLGKKIGSITAIDKQKELTDGAALHGVRLDVCLEDESRTQYDVEMQTGASYGLEKRIRYYQSSIDRRTLKSAESYRELRQSFVIFICTDDYYKRGLAVYRRRSVIEGAEDIAYDDGSHAYILNASFTEGNSSAEVLDFLRYIDAGYRGRPLDVRSGYVAQIEQAVEAVKTDEEMEGTYMTLAMKLQDMKWEGRQEGRQEGEESKLFANLKALMENLDIPADKAMDLLNVPASDRPKYRKMLDE</sequence>
<evidence type="ECO:0000313" key="2">
    <source>
        <dbReference type="EMBL" id="QQR30325.1"/>
    </source>
</evidence>
<dbReference type="EMBL" id="CP021422">
    <property type="protein sequence ID" value="ASB41044.1"/>
    <property type="molecule type" value="Genomic_DNA"/>
</dbReference>
<dbReference type="NCBIfam" id="TIGR01784">
    <property type="entry name" value="T_den_put_tspse"/>
    <property type="match status" value="1"/>
</dbReference>
<organism evidence="2 4">
    <name type="scientific">Acutalibacter muris</name>
    <dbReference type="NCBI Taxonomy" id="1796620"/>
    <lineage>
        <taxon>Bacteria</taxon>
        <taxon>Bacillati</taxon>
        <taxon>Bacillota</taxon>
        <taxon>Clostridia</taxon>
        <taxon>Eubacteriales</taxon>
        <taxon>Acutalibacteraceae</taxon>
        <taxon>Acutalibacter</taxon>
    </lineage>
</organism>
<proteinExistence type="predicted"/>
<dbReference type="Pfam" id="PF12784">
    <property type="entry name" value="PDDEXK_2"/>
    <property type="match status" value="1"/>
</dbReference>
<name>A0A1Z2XRH9_9FIRM</name>
<dbReference type="Proteomes" id="UP000196710">
    <property type="component" value="Chromosome"/>
</dbReference>
<reference evidence="3" key="2">
    <citation type="submission" date="2017-05" db="EMBL/GenBank/DDBJ databases">
        <title>Improved OligoMM genomes.</title>
        <authorList>
            <person name="Garzetti D."/>
        </authorList>
    </citation>
    <scope>NUCLEOTIDE SEQUENCE [LARGE SCALE GENOMIC DNA]</scope>
    <source>
        <strain evidence="3">KB18</strain>
    </source>
</reference>
<keyword evidence="3" id="KW-1185">Reference proteome</keyword>
<dbReference type="AlphaFoldDB" id="A0A1Z2XRH9"/>
<dbReference type="KEGG" id="amur:ADH66_10510"/>
<accession>A0A1Z2XRH9</accession>
<reference evidence="2 4" key="3">
    <citation type="submission" date="2020-11" db="EMBL/GenBank/DDBJ databases">
        <title>Closed and high quality bacterial genomes of the OMM12 community.</title>
        <authorList>
            <person name="Marbouty M."/>
            <person name="Lamy-Besnier Q."/>
            <person name="Debarbieux L."/>
            <person name="Koszul R."/>
        </authorList>
    </citation>
    <scope>NUCLEOTIDE SEQUENCE [LARGE SCALE GENOMIC DNA]</scope>
    <source>
        <strain evidence="2 4">KB18</strain>
    </source>
</reference>
<dbReference type="EMBL" id="CP065321">
    <property type="protein sequence ID" value="QQR30325.1"/>
    <property type="molecule type" value="Genomic_DNA"/>
</dbReference>
<evidence type="ECO:0000313" key="4">
    <source>
        <dbReference type="Proteomes" id="UP000596035"/>
    </source>
</evidence>
<protein>
    <submittedName>
        <fullName evidence="2">Rpn family recombination-promoting nuclease/putative transposase</fullName>
    </submittedName>
</protein>
<evidence type="ECO:0000313" key="1">
    <source>
        <dbReference type="EMBL" id="ASB41044.1"/>
    </source>
</evidence>
<dbReference type="RefSeq" id="WP_088364426.1">
    <property type="nucleotide sequence ID" value="NZ_CAJTCQ010000016.1"/>
</dbReference>